<dbReference type="InterPro" id="IPR020845">
    <property type="entry name" value="AMP-binding_CS"/>
</dbReference>
<dbReference type="InterPro" id="IPR045851">
    <property type="entry name" value="AMP-bd_C_sf"/>
</dbReference>
<evidence type="ECO:0000259" key="3">
    <source>
        <dbReference type="Pfam" id="PF13193"/>
    </source>
</evidence>
<evidence type="ECO:0000313" key="5">
    <source>
        <dbReference type="Proteomes" id="UP000320672"/>
    </source>
</evidence>
<dbReference type="InterPro" id="IPR042099">
    <property type="entry name" value="ANL_N_sf"/>
</dbReference>
<protein>
    <submittedName>
        <fullName evidence="4">Long-chain-fatty-acid--CoA ligase</fullName>
        <ecNumber evidence="4">6.2.1.3</ecNumber>
    </submittedName>
</protein>
<proteinExistence type="predicted"/>
<dbReference type="InterPro" id="IPR000873">
    <property type="entry name" value="AMP-dep_synth/lig_dom"/>
</dbReference>
<keyword evidence="4" id="KW-0436">Ligase</keyword>
<accession>A0A517MKC3</accession>
<dbReference type="Gene3D" id="3.30.300.30">
    <property type="match status" value="1"/>
</dbReference>
<dbReference type="InterPro" id="IPR050237">
    <property type="entry name" value="ATP-dep_AMP-bd_enzyme"/>
</dbReference>
<feature type="domain" description="AMP-binding enzyme C-terminal" evidence="3">
    <location>
        <begin position="506"/>
        <end position="582"/>
    </location>
</feature>
<dbReference type="InterPro" id="IPR025110">
    <property type="entry name" value="AMP-bd_C"/>
</dbReference>
<dbReference type="EC" id="6.2.1.3" evidence="4"/>
<name>A0A517MKC3_9BACT</name>
<dbReference type="PANTHER" id="PTHR43767">
    <property type="entry name" value="LONG-CHAIN-FATTY-ACID--COA LIGASE"/>
    <property type="match status" value="1"/>
</dbReference>
<feature type="region of interest" description="Disordered" evidence="1">
    <location>
        <begin position="23"/>
        <end position="48"/>
    </location>
</feature>
<evidence type="ECO:0000313" key="4">
    <source>
        <dbReference type="EMBL" id="QDS95333.1"/>
    </source>
</evidence>
<dbReference type="Proteomes" id="UP000320672">
    <property type="component" value="Chromosome"/>
</dbReference>
<dbReference type="AlphaFoldDB" id="A0A517MKC3"/>
<feature type="region of interest" description="Disordered" evidence="1">
    <location>
        <begin position="589"/>
        <end position="634"/>
    </location>
</feature>
<gene>
    <name evidence="4" type="primary">lcfB_2</name>
    <name evidence="4" type="ORF">FF011L_41270</name>
</gene>
<dbReference type="RefSeq" id="WP_145353405.1">
    <property type="nucleotide sequence ID" value="NZ_CP036262.1"/>
</dbReference>
<dbReference type="PANTHER" id="PTHR43767:SF1">
    <property type="entry name" value="NONRIBOSOMAL PEPTIDE SYNTHASE PES1 (EUROFUNG)-RELATED"/>
    <property type="match status" value="1"/>
</dbReference>
<dbReference type="Pfam" id="PF00501">
    <property type="entry name" value="AMP-binding"/>
    <property type="match status" value="1"/>
</dbReference>
<organism evidence="4 5">
    <name type="scientific">Roseimaritima multifibrata</name>
    <dbReference type="NCBI Taxonomy" id="1930274"/>
    <lineage>
        <taxon>Bacteria</taxon>
        <taxon>Pseudomonadati</taxon>
        <taxon>Planctomycetota</taxon>
        <taxon>Planctomycetia</taxon>
        <taxon>Pirellulales</taxon>
        <taxon>Pirellulaceae</taxon>
        <taxon>Roseimaritima</taxon>
    </lineage>
</organism>
<dbReference type="EMBL" id="CP036262">
    <property type="protein sequence ID" value="QDS95333.1"/>
    <property type="molecule type" value="Genomic_DNA"/>
</dbReference>
<dbReference type="Pfam" id="PF13193">
    <property type="entry name" value="AMP-binding_C"/>
    <property type="match status" value="1"/>
</dbReference>
<dbReference type="SUPFAM" id="SSF56801">
    <property type="entry name" value="Acetyl-CoA synthetase-like"/>
    <property type="match status" value="1"/>
</dbReference>
<reference evidence="4 5" key="1">
    <citation type="submission" date="2019-02" db="EMBL/GenBank/DDBJ databases">
        <title>Deep-cultivation of Planctomycetes and their phenomic and genomic characterization uncovers novel biology.</title>
        <authorList>
            <person name="Wiegand S."/>
            <person name="Jogler M."/>
            <person name="Boedeker C."/>
            <person name="Pinto D."/>
            <person name="Vollmers J."/>
            <person name="Rivas-Marin E."/>
            <person name="Kohn T."/>
            <person name="Peeters S.H."/>
            <person name="Heuer A."/>
            <person name="Rast P."/>
            <person name="Oberbeckmann S."/>
            <person name="Bunk B."/>
            <person name="Jeske O."/>
            <person name="Meyerdierks A."/>
            <person name="Storesund J.E."/>
            <person name="Kallscheuer N."/>
            <person name="Luecker S."/>
            <person name="Lage O.M."/>
            <person name="Pohl T."/>
            <person name="Merkel B.J."/>
            <person name="Hornburger P."/>
            <person name="Mueller R.-W."/>
            <person name="Bruemmer F."/>
            <person name="Labrenz M."/>
            <person name="Spormann A.M."/>
            <person name="Op den Camp H."/>
            <person name="Overmann J."/>
            <person name="Amann R."/>
            <person name="Jetten M.S.M."/>
            <person name="Mascher T."/>
            <person name="Medema M.H."/>
            <person name="Devos D.P."/>
            <person name="Kaster A.-K."/>
            <person name="Ovreas L."/>
            <person name="Rohde M."/>
            <person name="Galperin M.Y."/>
            <person name="Jogler C."/>
        </authorList>
    </citation>
    <scope>NUCLEOTIDE SEQUENCE [LARGE SCALE GENOMIC DNA]</scope>
    <source>
        <strain evidence="4 5">FF011L</strain>
    </source>
</reference>
<evidence type="ECO:0000256" key="1">
    <source>
        <dbReference type="SAM" id="MobiDB-lite"/>
    </source>
</evidence>
<dbReference type="OrthoDB" id="9778383at2"/>
<keyword evidence="5" id="KW-1185">Reference proteome</keyword>
<evidence type="ECO:0000259" key="2">
    <source>
        <dbReference type="Pfam" id="PF00501"/>
    </source>
</evidence>
<dbReference type="KEGG" id="rml:FF011L_41270"/>
<dbReference type="GO" id="GO:0004467">
    <property type="term" value="F:long-chain fatty acid-CoA ligase activity"/>
    <property type="evidence" value="ECO:0007669"/>
    <property type="project" value="UniProtKB-EC"/>
</dbReference>
<feature type="domain" description="AMP-dependent synthetase/ligase" evidence="2">
    <location>
        <begin position="71"/>
        <end position="456"/>
    </location>
</feature>
<feature type="compositionally biased region" description="Polar residues" evidence="1">
    <location>
        <begin position="613"/>
        <end position="625"/>
    </location>
</feature>
<sequence>MLDWYAFASGPLLGPNVQDCWKSADRVSPSRQGSNDRPRGSGSPLNPDTLACRTHHAPNRVYSRPVWELLDRAASQVPAQIACRYNDQTWTYESLRTDVLRMTGMLERAGIGRGDRVALLLPNIPEMLVAFHAIWRRGAIVVSVSPLMVQEEVRKFLNEVECRHVVALDLLAHLLPTPQQGLQQAWLVSLRERLPGYQQVGYFLSRLKRTRQWSPTGPAHADWLADSLCDCEPLAETPTFNPNQTAAFILPTGGTTGSPKSVVLSHRNLVANAMQQAAHAGATMGEEKLMGVLPFFHSYGLSAVVLGGAALGAELILHHRFNTSHVLDLIERQHPSVLHAVPAMLVAMNAQLRRHPRDIQSLKWVISGGASLEPEVAEEFAKHSGAVVVEGYGLSEASPVTHSGPLDGSGIAGTIGHPLQDTECQIVDRIDGHTNVLPGDVGELIVRGPQVMLGYWKDPAATTEAIRGDWLYTGDLACQDAAGNYRIVERKKDLVITSGYNVFPREVEAVLRRDPQIADVAIIGIPDPERGEIVKAIVRTVGDRRLNETSLQAFCKKHLAAHKRPRVFEQIQGELPKNFLGKIQRRKLRNQAPHDAPADAAESEKTALETVDSPLTDQPSMTTSIRVPAPQETF</sequence>
<dbReference type="PROSITE" id="PS00455">
    <property type="entry name" value="AMP_BINDING"/>
    <property type="match status" value="1"/>
</dbReference>
<dbReference type="Gene3D" id="3.40.50.12780">
    <property type="entry name" value="N-terminal domain of ligase-like"/>
    <property type="match status" value="1"/>
</dbReference>